<gene>
    <name evidence="8" type="ORF">H4W29_005185</name>
</gene>
<dbReference type="Proteomes" id="UP000620262">
    <property type="component" value="Unassembled WGS sequence"/>
</dbReference>
<evidence type="ECO:0000313" key="9">
    <source>
        <dbReference type="Proteomes" id="UP000620262"/>
    </source>
</evidence>
<evidence type="ECO:0000256" key="1">
    <source>
        <dbReference type="ARBA" id="ARBA00001974"/>
    </source>
</evidence>
<dbReference type="InterPro" id="IPR051473">
    <property type="entry name" value="P2Ox-like"/>
</dbReference>
<evidence type="ECO:0000259" key="7">
    <source>
        <dbReference type="Pfam" id="PF05199"/>
    </source>
</evidence>
<reference evidence="8 9" key="1">
    <citation type="submission" date="2020-10" db="EMBL/GenBank/DDBJ databases">
        <title>Sequencing the genomes of 1000 actinobacteria strains.</title>
        <authorList>
            <person name="Klenk H.-P."/>
        </authorList>
    </citation>
    <scope>NUCLEOTIDE SEQUENCE [LARGE SCALE GENOMIC DNA]</scope>
    <source>
        <strain evidence="8 9">DSM 7307</strain>
    </source>
</reference>
<name>A0ABR9IXX3_RHIVS</name>
<dbReference type="Pfam" id="PF00732">
    <property type="entry name" value="GMC_oxred_N"/>
    <property type="match status" value="1"/>
</dbReference>
<keyword evidence="4" id="KW-0274">FAD</keyword>
<dbReference type="Pfam" id="PF13450">
    <property type="entry name" value="NAD_binding_8"/>
    <property type="match status" value="1"/>
</dbReference>
<evidence type="ECO:0008006" key="10">
    <source>
        <dbReference type="Google" id="ProtNLM"/>
    </source>
</evidence>
<dbReference type="SUPFAM" id="SSF51905">
    <property type="entry name" value="FAD/NAD(P)-binding domain"/>
    <property type="match status" value="1"/>
</dbReference>
<dbReference type="PRINTS" id="PR00411">
    <property type="entry name" value="PNDRDTASEI"/>
</dbReference>
<dbReference type="RefSeq" id="WP_192731626.1">
    <property type="nucleotide sequence ID" value="NZ_BAAAVL010000002.1"/>
</dbReference>
<keyword evidence="9" id="KW-1185">Reference proteome</keyword>
<feature type="domain" description="Glucose-methanol-choline oxidoreductase C-terminal" evidence="7">
    <location>
        <begin position="529"/>
        <end position="586"/>
    </location>
</feature>
<feature type="domain" description="Glucose-methanol-choline oxidoreductase N-terminal" evidence="6">
    <location>
        <begin position="320"/>
        <end position="387"/>
    </location>
</feature>
<dbReference type="InterPro" id="IPR007867">
    <property type="entry name" value="GMC_OxRtase_C"/>
</dbReference>
<dbReference type="Pfam" id="PF05199">
    <property type="entry name" value="GMC_oxred_C"/>
    <property type="match status" value="1"/>
</dbReference>
<keyword evidence="3" id="KW-0285">Flavoprotein</keyword>
<evidence type="ECO:0000256" key="2">
    <source>
        <dbReference type="ARBA" id="ARBA00010790"/>
    </source>
</evidence>
<dbReference type="InterPro" id="IPR036188">
    <property type="entry name" value="FAD/NAD-bd_sf"/>
</dbReference>
<evidence type="ECO:0000313" key="8">
    <source>
        <dbReference type="EMBL" id="MBE1507940.1"/>
    </source>
</evidence>
<dbReference type="Gene3D" id="3.50.50.60">
    <property type="entry name" value="FAD/NAD(P)-binding domain"/>
    <property type="match status" value="2"/>
</dbReference>
<protein>
    <recommendedName>
        <fullName evidence="10">GMC family oxidoreductase</fullName>
    </recommendedName>
</protein>
<organism evidence="8 9">
    <name type="scientific">Rhizobium viscosum</name>
    <name type="common">Arthrobacter viscosus</name>
    <dbReference type="NCBI Taxonomy" id="1673"/>
    <lineage>
        <taxon>Bacteria</taxon>
        <taxon>Pseudomonadati</taxon>
        <taxon>Pseudomonadota</taxon>
        <taxon>Alphaproteobacteria</taxon>
        <taxon>Hyphomicrobiales</taxon>
        <taxon>Rhizobiaceae</taxon>
        <taxon>Rhizobium/Agrobacterium group</taxon>
        <taxon>Rhizobium</taxon>
    </lineage>
</organism>
<dbReference type="PANTHER" id="PTHR42784:SF1">
    <property type="entry name" value="PYRANOSE 2-OXIDASE"/>
    <property type="match status" value="1"/>
</dbReference>
<proteinExistence type="inferred from homology"/>
<evidence type="ECO:0000256" key="4">
    <source>
        <dbReference type="ARBA" id="ARBA00022827"/>
    </source>
</evidence>
<comment type="cofactor">
    <cofactor evidence="1">
        <name>FAD</name>
        <dbReference type="ChEBI" id="CHEBI:57692"/>
    </cofactor>
</comment>
<keyword evidence="5" id="KW-0560">Oxidoreductase</keyword>
<dbReference type="InterPro" id="IPR000172">
    <property type="entry name" value="GMC_OxRdtase_N"/>
</dbReference>
<evidence type="ECO:0000259" key="6">
    <source>
        <dbReference type="Pfam" id="PF00732"/>
    </source>
</evidence>
<sequence>MFTIRFVTEQYAPGQTVTLRWAPNWDLERGGVFKDGAWTFDLDEAAFPNGIEFKFVLTPARWMLGQNLFLARADLADVHDYVAPQIAFQAVEALVTENGLVAQRFFVRNLDPNHEYDVIVVGSGMGGGLLASRLAEEGADVLVLEAGSFLFPTHIGNLPRRLKIGQFDKHVWSLWPDFKVKNFVNEPGSEFAGAQAFNLGGRSVFWGGLIPRQVGYELAAWPATVRDYLLGPGYPAAERVMNVVPPAPSNYQAATREFLQNALPGYVAEDASMAVQYRGATRWSIPAGFFSTADLLMEDRLLDGLAAAQAKPTVNLNFAVWRVVKDPAAQRRVVGVEGWDLLGQKARTFKARKVVLAAGTIESAKIALQSGLVDPSGKIGQGITDHTIRYRHFTLPPGAPQSSAIDSAKVILRHPTAADGSHAFDIVVELGSDFNQGRYIDPENLARERAARADWMLCELVFMSYSALNEGNVVAATGNPADPVSLAFARSMPTAADLAEQDALAAQLFATIGAQPVLGENSLALQFADLGGVAHEVGTLRMSGNGTGVVDADLKFEGYDNLYACDNSVFPASPAANPSLTLAALAMRLATELTTAG</sequence>
<evidence type="ECO:0000256" key="5">
    <source>
        <dbReference type="ARBA" id="ARBA00023002"/>
    </source>
</evidence>
<dbReference type="PANTHER" id="PTHR42784">
    <property type="entry name" value="PYRANOSE 2-OXIDASE"/>
    <property type="match status" value="1"/>
</dbReference>
<comment type="similarity">
    <text evidence="2">Belongs to the GMC oxidoreductase family.</text>
</comment>
<dbReference type="EMBL" id="JADBEC010000002">
    <property type="protein sequence ID" value="MBE1507940.1"/>
    <property type="molecule type" value="Genomic_DNA"/>
</dbReference>
<evidence type="ECO:0000256" key="3">
    <source>
        <dbReference type="ARBA" id="ARBA00022630"/>
    </source>
</evidence>
<comment type="caution">
    <text evidence="8">The sequence shown here is derived from an EMBL/GenBank/DDBJ whole genome shotgun (WGS) entry which is preliminary data.</text>
</comment>
<accession>A0ABR9IXX3</accession>